<dbReference type="HOGENOM" id="CLU_025174_2_0_7"/>
<evidence type="ECO:0000313" key="6">
    <source>
        <dbReference type="EMBL" id="CAE10159.1"/>
    </source>
</evidence>
<dbReference type="eggNOG" id="COG2081">
    <property type="taxonomic scope" value="Bacteria"/>
</dbReference>
<dbReference type="Pfam" id="PF03486">
    <property type="entry name" value="HI0933_like"/>
    <property type="match status" value="1"/>
</dbReference>
<dbReference type="RefSeq" id="WP_011138952.1">
    <property type="nucleotide sequence ID" value="NC_005090.1"/>
</dbReference>
<keyword evidence="3" id="KW-0274">FAD</keyword>
<organism evidence="7">
    <name type="scientific">Wolinella succinogenes (strain ATCC 29543 / DSM 1740 / CCUG 13145 / JCM 31913 / LMG 7466 / NCTC 11488 / FDC 602W)</name>
    <name type="common">Vibrio succinogenes</name>
    <dbReference type="NCBI Taxonomy" id="273121"/>
    <lineage>
        <taxon>Bacteria</taxon>
        <taxon>Pseudomonadati</taxon>
        <taxon>Campylobacterota</taxon>
        <taxon>Epsilonproteobacteria</taxon>
        <taxon>Campylobacterales</taxon>
        <taxon>Helicobacteraceae</taxon>
        <taxon>Wolinella</taxon>
    </lineage>
</organism>
<evidence type="ECO:0000256" key="1">
    <source>
        <dbReference type="ARBA" id="ARBA00001974"/>
    </source>
</evidence>
<dbReference type="SUPFAM" id="SSF51905">
    <property type="entry name" value="FAD/NAD(P)-binding domain"/>
    <property type="match status" value="1"/>
</dbReference>
<accession>Q7MRT2</accession>
<dbReference type="AlphaFoldDB" id="Q7MRT2"/>
<name>Q7MRT2_WOLSU</name>
<dbReference type="Gene3D" id="3.50.50.60">
    <property type="entry name" value="FAD/NAD(P)-binding domain"/>
    <property type="match status" value="1"/>
</dbReference>
<evidence type="ECO:0000256" key="3">
    <source>
        <dbReference type="ARBA" id="ARBA00022827"/>
    </source>
</evidence>
<dbReference type="InterPro" id="IPR023166">
    <property type="entry name" value="BaiN-like_dom_sf"/>
</dbReference>
<protein>
    <recommendedName>
        <fullName evidence="8">FLAVOPROTEIN</fullName>
    </recommendedName>
</protein>
<evidence type="ECO:0000259" key="5">
    <source>
        <dbReference type="Pfam" id="PF22780"/>
    </source>
</evidence>
<evidence type="ECO:0008006" key="8">
    <source>
        <dbReference type="Google" id="ProtNLM"/>
    </source>
</evidence>
<dbReference type="NCBIfam" id="TIGR00275">
    <property type="entry name" value="aminoacetone oxidase family FAD-binding enzyme"/>
    <property type="match status" value="1"/>
</dbReference>
<dbReference type="SUPFAM" id="SSF160996">
    <property type="entry name" value="HI0933 insert domain-like"/>
    <property type="match status" value="1"/>
</dbReference>
<evidence type="ECO:0000259" key="4">
    <source>
        <dbReference type="Pfam" id="PF03486"/>
    </source>
</evidence>
<gene>
    <name evidence="6" type="ordered locus">WS1061</name>
</gene>
<dbReference type="InterPro" id="IPR036188">
    <property type="entry name" value="FAD/NAD-bd_sf"/>
</dbReference>
<evidence type="ECO:0000256" key="2">
    <source>
        <dbReference type="ARBA" id="ARBA00022630"/>
    </source>
</evidence>
<evidence type="ECO:0000313" key="7">
    <source>
        <dbReference type="Proteomes" id="UP000000422"/>
    </source>
</evidence>
<feature type="domain" description="RsdA/BaiN/AoA(So)-like Rossmann fold-like" evidence="4">
    <location>
        <begin position="6"/>
        <end position="377"/>
    </location>
</feature>
<keyword evidence="7" id="KW-1185">Reference proteome</keyword>
<dbReference type="InterPro" id="IPR057661">
    <property type="entry name" value="RsdA/BaiN/AoA(So)_Rossmann"/>
</dbReference>
<dbReference type="EMBL" id="BX571659">
    <property type="protein sequence ID" value="CAE10159.1"/>
    <property type="molecule type" value="Genomic_DNA"/>
</dbReference>
<sequence length="394" mass="42606">MRERFDVAILGAGASGLFAARWLEGLSVCLIDSNLEAGKKLRVSGGGRCNFTNEYVGTEHFVGEERFIQEALDRFGPKELLAWLESEGLSYVKVKNHQYFCAKNSQELLAILLRSLQKQSFKKGERIQGITKLPENRFKIMLSKGSIEATLVLVATGGMSYPLLGASGIGYEIAQALGHEVNPLKPALVGLTLQSSESWMKELSGISLPATLKVENHTLQGDMLFAHRGISGPLILDASLFWKKGSIEISFLSDPLRYLKGSKGFISSSLPLPKRFTKALLDALGIMDGPFDSLQSPLQTTLLNALMAYTFAPAGNFGYSKAEVTLGGVSLGEIDPKTMESRLCSGVFWAGEVLDVTGRLGGYNLQWAFSSAYVAAQGIIQKLSSSSSKGIPHG</sequence>
<keyword evidence="2" id="KW-0285">Flavoprotein</keyword>
<reference evidence="6 7" key="1">
    <citation type="journal article" date="2003" name="Proc. Natl. Acad. Sci. U.S.A.">
        <title>Complete genome sequence and analysis of Wolinella succinogenes.</title>
        <authorList>
            <person name="Baar C."/>
            <person name="Eppinger M."/>
            <person name="Raddatz G."/>
            <person name="Simon JM."/>
            <person name="Lanz C."/>
            <person name="Klimmek O."/>
            <person name="Nandakumar R."/>
            <person name="Gross R."/>
            <person name="Rosinus A."/>
            <person name="Keller H."/>
            <person name="Jagtap P."/>
            <person name="Linke B."/>
            <person name="Meyer F."/>
            <person name="Lederer H."/>
            <person name="Schuster S.C."/>
        </authorList>
    </citation>
    <scope>NUCLEOTIDE SEQUENCE [LARGE SCALE GENOMIC DNA]</scope>
    <source>
        <strain evidence="7">ATCC 29543 / DSM 1740 / CCUG 13145 / JCM 31913 / LMG 7466 / NCTC 11488 / FDC 602W</strain>
    </source>
</reference>
<dbReference type="InterPro" id="IPR055178">
    <property type="entry name" value="RsdA/BaiN/AoA(So)-like_dom"/>
</dbReference>
<dbReference type="Pfam" id="PF22780">
    <property type="entry name" value="HI0933_like_1st"/>
    <property type="match status" value="1"/>
</dbReference>
<proteinExistence type="predicted"/>
<dbReference type="Proteomes" id="UP000000422">
    <property type="component" value="Chromosome"/>
</dbReference>
<dbReference type="InterPro" id="IPR004792">
    <property type="entry name" value="BaiN-like"/>
</dbReference>
<dbReference type="PANTHER" id="PTHR42887:SF2">
    <property type="entry name" value="OS12G0638800 PROTEIN"/>
    <property type="match status" value="1"/>
</dbReference>
<comment type="cofactor">
    <cofactor evidence="1">
        <name>FAD</name>
        <dbReference type="ChEBI" id="CHEBI:57692"/>
    </cofactor>
</comment>
<dbReference type="STRING" id="273121.WS1061"/>
<feature type="domain" description="RsdA/BaiN/AoA(So)-like insert" evidence="5">
    <location>
        <begin position="185"/>
        <end position="324"/>
    </location>
</feature>
<dbReference type="PANTHER" id="PTHR42887">
    <property type="entry name" value="OS12G0638800 PROTEIN"/>
    <property type="match status" value="1"/>
</dbReference>
<dbReference type="KEGG" id="wsu:WS1061"/>
<dbReference type="Gene3D" id="1.10.8.260">
    <property type="entry name" value="HI0933 insert domain-like"/>
    <property type="match status" value="1"/>
</dbReference>
<dbReference type="Gene3D" id="2.40.30.10">
    <property type="entry name" value="Translation factors"/>
    <property type="match status" value="1"/>
</dbReference>